<name>A0A2D4Q0J0_MICSU</name>
<organism evidence="1">
    <name type="scientific">Micrurus surinamensis</name>
    <name type="common">Surinam coral snake</name>
    <dbReference type="NCBI Taxonomy" id="129470"/>
    <lineage>
        <taxon>Eukaryota</taxon>
        <taxon>Metazoa</taxon>
        <taxon>Chordata</taxon>
        <taxon>Craniata</taxon>
        <taxon>Vertebrata</taxon>
        <taxon>Euteleostomi</taxon>
        <taxon>Lepidosauria</taxon>
        <taxon>Squamata</taxon>
        <taxon>Bifurcata</taxon>
        <taxon>Unidentata</taxon>
        <taxon>Episquamata</taxon>
        <taxon>Toxicofera</taxon>
        <taxon>Serpentes</taxon>
        <taxon>Colubroidea</taxon>
        <taxon>Elapidae</taxon>
        <taxon>Elapinae</taxon>
        <taxon>Micrurus</taxon>
    </lineage>
</organism>
<evidence type="ECO:0000313" key="1">
    <source>
        <dbReference type="EMBL" id="LAB63732.1"/>
    </source>
</evidence>
<sequence length="133" mass="14889">MAEVPRKPPPHRVPLPLPQIYVSVPGSKKIILELPLVIGNKSSFSRNSSMASQTSSEMSWVDLNIPDVPEAPPCYLDIIPEDHRIESPTTPLLDQLDNSFDSPIFMYTPEFKFMPPPTYTEIDPCAVNNNIVQ</sequence>
<reference evidence="1" key="2">
    <citation type="submission" date="2017-11" db="EMBL/GenBank/DDBJ databases">
        <title>Coralsnake Venomics: Analyses of Venom Gland Transcriptomes and Proteomes of Six Brazilian Taxa.</title>
        <authorList>
            <person name="Aird S.D."/>
            <person name="Jorge da Silva N."/>
            <person name="Qiu L."/>
            <person name="Villar-Briones A."/>
            <person name="Aparecida-Saddi V."/>
            <person name="Campos-Telles M.P."/>
            <person name="Grau M."/>
            <person name="Mikheyev A.S."/>
        </authorList>
    </citation>
    <scope>NUCLEOTIDE SEQUENCE</scope>
    <source>
        <tissue evidence="1">Venom_gland</tissue>
    </source>
</reference>
<proteinExistence type="predicted"/>
<dbReference type="EMBL" id="IACN01103662">
    <property type="protein sequence ID" value="LAB63732.1"/>
    <property type="molecule type" value="Transcribed_RNA"/>
</dbReference>
<protein>
    <submittedName>
        <fullName evidence="1">Uncharacterized protein</fullName>
    </submittedName>
</protein>
<accession>A0A2D4Q0J0</accession>
<dbReference type="AlphaFoldDB" id="A0A2D4Q0J0"/>
<reference evidence="1" key="1">
    <citation type="submission" date="2017-07" db="EMBL/GenBank/DDBJ databases">
        <authorList>
            <person name="Mikheyev A."/>
            <person name="Grau M."/>
        </authorList>
    </citation>
    <scope>NUCLEOTIDE SEQUENCE</scope>
    <source>
        <tissue evidence="1">Venom_gland</tissue>
    </source>
</reference>